<sequence>MVDREGSKSLESLSLNDLSHFVDRIHDSPLFWLGSEVVMPDIVPDVIGHDGNLAALANDSPFSFEKPFEPALALIG</sequence>
<dbReference type="KEGG" id="fes:HER31_01875"/>
<dbReference type="AlphaFoldDB" id="A0A6H1UC25"/>
<dbReference type="EMBL" id="CP051180">
    <property type="protein sequence ID" value="QIZ75756.1"/>
    <property type="molecule type" value="Genomic_DNA"/>
</dbReference>
<accession>A0A6H1UC25</accession>
<proteinExistence type="predicted"/>
<reference evidence="1 2" key="1">
    <citation type="submission" date="2020-04" db="EMBL/GenBank/DDBJ databases">
        <title>Ferrimonas sp. S7 isolated from sea water.</title>
        <authorList>
            <person name="Bae S.S."/>
            <person name="Baek K."/>
        </authorList>
    </citation>
    <scope>NUCLEOTIDE SEQUENCE [LARGE SCALE GENOMIC DNA]</scope>
    <source>
        <strain evidence="1 2">S7</strain>
    </source>
</reference>
<evidence type="ECO:0000313" key="1">
    <source>
        <dbReference type="EMBL" id="QIZ75756.1"/>
    </source>
</evidence>
<name>A0A6H1UC25_9GAMM</name>
<protein>
    <submittedName>
        <fullName evidence="1">Uncharacterized protein</fullName>
    </submittedName>
</protein>
<gene>
    <name evidence="1" type="ORF">HER31_01875</name>
</gene>
<dbReference type="Proteomes" id="UP000501602">
    <property type="component" value="Chromosome"/>
</dbReference>
<organism evidence="1 2">
    <name type="scientific">Ferrimonas lipolytica</name>
    <dbReference type="NCBI Taxonomy" id="2724191"/>
    <lineage>
        <taxon>Bacteria</taxon>
        <taxon>Pseudomonadati</taxon>
        <taxon>Pseudomonadota</taxon>
        <taxon>Gammaproteobacteria</taxon>
        <taxon>Alteromonadales</taxon>
        <taxon>Ferrimonadaceae</taxon>
        <taxon>Ferrimonas</taxon>
    </lineage>
</organism>
<dbReference type="RefSeq" id="WP_168659017.1">
    <property type="nucleotide sequence ID" value="NZ_CP051180.1"/>
</dbReference>
<evidence type="ECO:0000313" key="2">
    <source>
        <dbReference type="Proteomes" id="UP000501602"/>
    </source>
</evidence>
<keyword evidence="2" id="KW-1185">Reference proteome</keyword>